<evidence type="ECO:0000259" key="3">
    <source>
        <dbReference type="PROSITE" id="PS50102"/>
    </source>
</evidence>
<dbReference type="Gene3D" id="3.30.70.330">
    <property type="match status" value="1"/>
</dbReference>
<dbReference type="InterPro" id="IPR052462">
    <property type="entry name" value="SLIRP/GR-RBP-like"/>
</dbReference>
<sequence>MSIYVGNLAYNAAEADITEVFSEYGAVSRVTVPTDRETGRPRGFAFVEMEKEADEDAAIEALDGAEWMGRELRVNKARPKEKRAGGGGSRGNFGGGGDREGGNREFSRW</sequence>
<evidence type="ECO:0000256" key="1">
    <source>
        <dbReference type="ARBA" id="ARBA00022884"/>
    </source>
</evidence>
<dbReference type="Pfam" id="PF00076">
    <property type="entry name" value="RRM_1"/>
    <property type="match status" value="1"/>
</dbReference>
<protein>
    <submittedName>
        <fullName evidence="4">RNA-binding protein</fullName>
    </submittedName>
</protein>
<dbReference type="RefSeq" id="WP_073606976.1">
    <property type="nucleotide sequence ID" value="NZ_MRCG01000001.1"/>
</dbReference>
<feature type="region of interest" description="Disordered" evidence="2">
    <location>
        <begin position="74"/>
        <end position="109"/>
    </location>
</feature>
<reference evidence="4 5" key="1">
    <citation type="submission" date="2016-11" db="EMBL/GenBank/DDBJ databases">
        <title>Draft Genome Sequences of Nine Cyanobacterial Strains from Diverse Habitats.</title>
        <authorList>
            <person name="Zhu T."/>
            <person name="Hou S."/>
            <person name="Lu X."/>
            <person name="Hess W.R."/>
        </authorList>
    </citation>
    <scope>NUCLEOTIDE SEQUENCE [LARGE SCALE GENOMIC DNA]</scope>
    <source>
        <strain evidence="4 5">NIES-30</strain>
    </source>
</reference>
<feature type="compositionally biased region" description="Basic and acidic residues" evidence="2">
    <location>
        <begin position="97"/>
        <end position="109"/>
    </location>
</feature>
<proteinExistence type="predicted"/>
<dbReference type="SUPFAM" id="SSF54928">
    <property type="entry name" value="RNA-binding domain, RBD"/>
    <property type="match status" value="1"/>
</dbReference>
<feature type="compositionally biased region" description="Gly residues" evidence="2">
    <location>
        <begin position="85"/>
        <end position="96"/>
    </location>
</feature>
<feature type="domain" description="RRM" evidence="3">
    <location>
        <begin position="1"/>
        <end position="79"/>
    </location>
</feature>
<dbReference type="PANTHER" id="PTHR48027">
    <property type="entry name" value="HETEROGENEOUS NUCLEAR RIBONUCLEOPROTEIN 87F-RELATED"/>
    <property type="match status" value="1"/>
</dbReference>
<dbReference type="SMART" id="SM00360">
    <property type="entry name" value="RRM"/>
    <property type="match status" value="1"/>
</dbReference>
<dbReference type="STRING" id="549789.NIES30_03660"/>
<dbReference type="AlphaFoldDB" id="A0A1U7JBW9"/>
<dbReference type="EMBL" id="MRCG01000001">
    <property type="protein sequence ID" value="OKH51169.1"/>
    <property type="molecule type" value="Genomic_DNA"/>
</dbReference>
<organism evidence="4 5">
    <name type="scientific">Phormidium tenue NIES-30</name>
    <dbReference type="NCBI Taxonomy" id="549789"/>
    <lineage>
        <taxon>Bacteria</taxon>
        <taxon>Bacillati</taxon>
        <taxon>Cyanobacteriota</taxon>
        <taxon>Cyanophyceae</taxon>
        <taxon>Oscillatoriophycideae</taxon>
        <taxon>Oscillatoriales</taxon>
        <taxon>Oscillatoriaceae</taxon>
        <taxon>Phormidium</taxon>
    </lineage>
</organism>
<comment type="caution">
    <text evidence="4">The sequence shown here is derived from an EMBL/GenBank/DDBJ whole genome shotgun (WGS) entry which is preliminary data.</text>
</comment>
<keyword evidence="5" id="KW-1185">Reference proteome</keyword>
<keyword evidence="1" id="KW-0694">RNA-binding</keyword>
<evidence type="ECO:0000313" key="4">
    <source>
        <dbReference type="EMBL" id="OKH51169.1"/>
    </source>
</evidence>
<dbReference type="InterPro" id="IPR012677">
    <property type="entry name" value="Nucleotide-bd_a/b_plait_sf"/>
</dbReference>
<accession>A0A1U7JBW9</accession>
<dbReference type="InterPro" id="IPR000504">
    <property type="entry name" value="RRM_dom"/>
</dbReference>
<dbReference type="InterPro" id="IPR035979">
    <property type="entry name" value="RBD_domain_sf"/>
</dbReference>
<gene>
    <name evidence="4" type="ORF">NIES30_03660</name>
</gene>
<dbReference type="GO" id="GO:0003723">
    <property type="term" value="F:RNA binding"/>
    <property type="evidence" value="ECO:0007669"/>
    <property type="project" value="UniProtKB-KW"/>
</dbReference>
<dbReference type="Proteomes" id="UP000185557">
    <property type="component" value="Unassembled WGS sequence"/>
</dbReference>
<dbReference type="PROSITE" id="PS50102">
    <property type="entry name" value="RRM"/>
    <property type="match status" value="1"/>
</dbReference>
<name>A0A1U7JBW9_9CYAN</name>
<evidence type="ECO:0000256" key="2">
    <source>
        <dbReference type="SAM" id="MobiDB-lite"/>
    </source>
</evidence>
<dbReference type="OrthoDB" id="465979at2"/>
<evidence type="ECO:0000313" key="5">
    <source>
        <dbReference type="Proteomes" id="UP000185557"/>
    </source>
</evidence>